<feature type="signal peptide" evidence="1">
    <location>
        <begin position="1"/>
        <end position="18"/>
    </location>
</feature>
<evidence type="ECO:0008006" key="4">
    <source>
        <dbReference type="Google" id="ProtNLM"/>
    </source>
</evidence>
<dbReference type="Proteomes" id="UP000041882">
    <property type="component" value="Unassembled WGS sequence"/>
</dbReference>
<keyword evidence="3" id="KW-1185">Reference proteome</keyword>
<evidence type="ECO:0000313" key="2">
    <source>
        <dbReference type="EMBL" id="CNI37658.1"/>
    </source>
</evidence>
<reference evidence="3" key="1">
    <citation type="submission" date="2015-03" db="EMBL/GenBank/DDBJ databases">
        <authorList>
            <consortium name="Pathogen Informatics"/>
            <person name="Murphy D."/>
        </authorList>
    </citation>
    <scope>NUCLEOTIDE SEQUENCE [LARGE SCALE GENOMIC DNA]</scope>
    <source>
        <strain evidence="3">IP6945</strain>
    </source>
</reference>
<gene>
    <name evidence="2" type="ORF">ERS008472_03985</name>
</gene>
<feature type="chain" id="PRO_5006695781" description="Cag pathogenicity island protein Cag12" evidence="1">
    <location>
        <begin position="19"/>
        <end position="141"/>
    </location>
</feature>
<name>A0A0T9R083_9GAMM</name>
<dbReference type="RefSeq" id="WP_050116477.1">
    <property type="nucleotide sequence ID" value="NZ_CQAW01000029.1"/>
</dbReference>
<protein>
    <recommendedName>
        <fullName evidence="4">Cag pathogenicity island protein Cag12</fullName>
    </recommendedName>
</protein>
<dbReference type="InterPro" id="IPR025264">
    <property type="entry name" value="Cag12"/>
</dbReference>
<sequence>MKHFSSRVAAACLTLALAGCSSPPEPVAVKWDAAPTAINSTLPQWRENNVVVQSPNVEGKWSLRLVGFKGDSGSYGPEFYYAVAHANRIVVVSSSGSTWFKTKTWLQSHGATATIEFYSKQRCSTCSVVDIYLSRSEFASK</sequence>
<dbReference type="Pfam" id="PF13117">
    <property type="entry name" value="Cag12"/>
    <property type="match status" value="1"/>
</dbReference>
<organism evidence="2 3">
    <name type="scientific">Yersinia thracica</name>
    <dbReference type="NCBI Taxonomy" id="2890319"/>
    <lineage>
        <taxon>Bacteria</taxon>
        <taxon>Pseudomonadati</taxon>
        <taxon>Pseudomonadota</taxon>
        <taxon>Gammaproteobacteria</taxon>
        <taxon>Enterobacterales</taxon>
        <taxon>Yersiniaceae</taxon>
        <taxon>Yersinia</taxon>
    </lineage>
</organism>
<dbReference type="AlphaFoldDB" id="A0A0T9R083"/>
<keyword evidence="1" id="KW-0732">Signal</keyword>
<accession>A0A0T9R083</accession>
<evidence type="ECO:0000313" key="3">
    <source>
        <dbReference type="Proteomes" id="UP000041882"/>
    </source>
</evidence>
<dbReference type="EMBL" id="CQAW01000029">
    <property type="protein sequence ID" value="CNI37658.1"/>
    <property type="molecule type" value="Genomic_DNA"/>
</dbReference>
<proteinExistence type="predicted"/>
<evidence type="ECO:0000256" key="1">
    <source>
        <dbReference type="SAM" id="SignalP"/>
    </source>
</evidence>
<dbReference type="PROSITE" id="PS51257">
    <property type="entry name" value="PROKAR_LIPOPROTEIN"/>
    <property type="match status" value="1"/>
</dbReference>